<dbReference type="Gene3D" id="3.30.70.1060">
    <property type="entry name" value="Dimeric alpha+beta barrel"/>
    <property type="match status" value="1"/>
</dbReference>
<reference evidence="3" key="2">
    <citation type="submission" date="2020-09" db="EMBL/GenBank/DDBJ databases">
        <authorList>
            <person name="Sun Q."/>
            <person name="Ohkuma M."/>
        </authorList>
    </citation>
    <scope>NUCLEOTIDE SEQUENCE</scope>
    <source>
        <strain evidence="3">JCM 30804</strain>
    </source>
</reference>
<accession>A0A917JZS7</accession>
<protein>
    <recommendedName>
        <fullName evidence="2">YCII-related domain-containing protein</fullName>
    </recommendedName>
</protein>
<reference evidence="3" key="1">
    <citation type="journal article" date="2014" name="Int. J. Syst. Evol. Microbiol.">
        <title>Complete genome sequence of Corynebacterium casei LMG S-19264T (=DSM 44701T), isolated from a smear-ripened cheese.</title>
        <authorList>
            <consortium name="US DOE Joint Genome Institute (JGI-PGF)"/>
            <person name="Walter F."/>
            <person name="Albersmeier A."/>
            <person name="Kalinowski J."/>
            <person name="Ruckert C."/>
        </authorList>
    </citation>
    <scope>NUCLEOTIDE SEQUENCE</scope>
    <source>
        <strain evidence="3">JCM 30804</strain>
    </source>
</reference>
<evidence type="ECO:0000259" key="2">
    <source>
        <dbReference type="Pfam" id="PF03795"/>
    </source>
</evidence>
<evidence type="ECO:0000313" key="3">
    <source>
        <dbReference type="EMBL" id="GGI90948.1"/>
    </source>
</evidence>
<dbReference type="Proteomes" id="UP000613743">
    <property type="component" value="Unassembled WGS sequence"/>
</dbReference>
<organism evidence="3 4">
    <name type="scientific">Shewanella gelidii</name>
    <dbReference type="NCBI Taxonomy" id="1642821"/>
    <lineage>
        <taxon>Bacteria</taxon>
        <taxon>Pseudomonadati</taxon>
        <taxon>Pseudomonadota</taxon>
        <taxon>Gammaproteobacteria</taxon>
        <taxon>Alteromonadales</taxon>
        <taxon>Shewanellaceae</taxon>
        <taxon>Shewanella</taxon>
    </lineage>
</organism>
<feature type="domain" description="YCII-related" evidence="2">
    <location>
        <begin position="60"/>
        <end position="136"/>
    </location>
</feature>
<evidence type="ECO:0000256" key="1">
    <source>
        <dbReference type="ARBA" id="ARBA00007689"/>
    </source>
</evidence>
<comment type="similarity">
    <text evidence="1">Belongs to the YciI family.</text>
</comment>
<evidence type="ECO:0000313" key="4">
    <source>
        <dbReference type="Proteomes" id="UP000613743"/>
    </source>
</evidence>
<dbReference type="InterPro" id="IPR005545">
    <property type="entry name" value="YCII"/>
</dbReference>
<comment type="caution">
    <text evidence="3">The sequence shown here is derived from an EMBL/GenBank/DDBJ whole genome shotgun (WGS) entry which is preliminary data.</text>
</comment>
<dbReference type="EMBL" id="BMPZ01000011">
    <property type="protein sequence ID" value="GGI90948.1"/>
    <property type="molecule type" value="Genomic_DNA"/>
</dbReference>
<gene>
    <name evidence="3" type="ORF">GCM10009332_30250</name>
</gene>
<name>A0A917JZS7_9GAMM</name>
<dbReference type="SUPFAM" id="SSF54909">
    <property type="entry name" value="Dimeric alpha+beta barrel"/>
    <property type="match status" value="1"/>
</dbReference>
<dbReference type="InterPro" id="IPR011008">
    <property type="entry name" value="Dimeric_a/b-barrel"/>
</dbReference>
<dbReference type="RefSeq" id="WP_188922487.1">
    <property type="nucleotide sequence ID" value="NZ_BMPZ01000011.1"/>
</dbReference>
<dbReference type="AlphaFoldDB" id="A0A917JZS7"/>
<sequence length="157" mass="17161">MKGFGLLIVALALIAAVLTQLDLSSQLLTTQYDPRRAQIAGADEYGMKKYVMAFLKRGPSRDRSQEEAEALQRAHLDNISKLAEAGKLVLAGPFLDDGELRGIYIFNVETVEEAQALTATDPAIKAGSLVMDLVPWYGSAGLMEVNRLHKVMAKKQI</sequence>
<keyword evidence="4" id="KW-1185">Reference proteome</keyword>
<dbReference type="Pfam" id="PF03795">
    <property type="entry name" value="YCII"/>
    <property type="match status" value="1"/>
</dbReference>
<proteinExistence type="inferred from homology"/>